<evidence type="ECO:0000313" key="3">
    <source>
        <dbReference type="Proteomes" id="UP000009234"/>
    </source>
</evidence>
<feature type="transmembrane region" description="Helical" evidence="1">
    <location>
        <begin position="44"/>
        <end position="65"/>
    </location>
</feature>
<accession>F6DVF2</accession>
<feature type="transmembrane region" description="Helical" evidence="1">
    <location>
        <begin position="85"/>
        <end position="103"/>
    </location>
</feature>
<feature type="transmembrane region" description="Helical" evidence="1">
    <location>
        <begin position="6"/>
        <end position="24"/>
    </location>
</feature>
<name>F6DVF2_DESRL</name>
<proteinExistence type="predicted"/>
<keyword evidence="1" id="KW-0472">Membrane</keyword>
<keyword evidence="3" id="KW-1185">Reference proteome</keyword>
<dbReference type="EMBL" id="CP002780">
    <property type="protein sequence ID" value="AEG60305.1"/>
    <property type="molecule type" value="Genomic_DNA"/>
</dbReference>
<dbReference type="KEGG" id="dru:Desru_2052"/>
<organism evidence="2 3">
    <name type="scientific">Desulforamulus ruminis (strain ATCC 23193 / DSM 2154 / NCIMB 8452 / DL)</name>
    <name type="common">Desulfotomaculum ruminis</name>
    <dbReference type="NCBI Taxonomy" id="696281"/>
    <lineage>
        <taxon>Bacteria</taxon>
        <taxon>Bacillati</taxon>
        <taxon>Bacillota</taxon>
        <taxon>Clostridia</taxon>
        <taxon>Eubacteriales</taxon>
        <taxon>Peptococcaceae</taxon>
        <taxon>Desulforamulus</taxon>
    </lineage>
</organism>
<keyword evidence="1" id="KW-0812">Transmembrane</keyword>
<dbReference type="Proteomes" id="UP000009234">
    <property type="component" value="Chromosome"/>
</dbReference>
<keyword evidence="1" id="KW-1133">Transmembrane helix</keyword>
<reference evidence="2 3" key="2">
    <citation type="journal article" date="2012" name="Stand. Genomic Sci.">
        <title>Complete genome sequence of the sulfate-reducing firmicute Desulfotomaculum ruminis type strain (DL(T)).</title>
        <authorList>
            <person name="Spring S."/>
            <person name="Visser M."/>
            <person name="Lu M."/>
            <person name="Copeland A."/>
            <person name="Lapidus A."/>
            <person name="Lucas S."/>
            <person name="Cheng J.F."/>
            <person name="Han C."/>
            <person name="Tapia R."/>
            <person name="Goodwin L.A."/>
            <person name="Pitluck S."/>
            <person name="Ivanova N."/>
            <person name="Land M."/>
            <person name="Hauser L."/>
            <person name="Larimer F."/>
            <person name="Rohde M."/>
            <person name="Goker M."/>
            <person name="Detter J.C."/>
            <person name="Kyrpides N.C."/>
            <person name="Woyke T."/>
            <person name="Schaap P.J."/>
            <person name="Plugge C.M."/>
            <person name="Muyzer G."/>
            <person name="Kuever J."/>
            <person name="Pereira I.A."/>
            <person name="Parshina S.N."/>
            <person name="Bernier-Latmani R."/>
            <person name="Stams A.J."/>
            <person name="Klenk H.P."/>
        </authorList>
    </citation>
    <scope>NUCLEOTIDE SEQUENCE [LARGE SCALE GENOMIC DNA]</scope>
    <source>
        <strain evidence="3">ATCC 23193 / DSM 2154 / NCIB 8452 / DL</strain>
    </source>
</reference>
<protein>
    <submittedName>
        <fullName evidence="2">Uncharacterized protein</fullName>
    </submittedName>
</protein>
<dbReference type="STRING" id="696281.Desru_2052"/>
<dbReference type="HOGENOM" id="CLU_1977950_0_0_9"/>
<gene>
    <name evidence="2" type="ordered locus">Desru_2052</name>
</gene>
<sequence>MGGELIEFTGWLGFILLSLSLAKLSNKQKIDNQIMLYIKKNHKYFGWSALTALFIHGTIVTTNLVLPAMGQGKRFAILEETGWGYLLWLMLFAICVASAMLPYKVFRQRHLQMVLVLGVLLIIHIE</sequence>
<reference evidence="3" key="1">
    <citation type="submission" date="2011-05" db="EMBL/GenBank/DDBJ databases">
        <title>Complete sequence of Desulfotomaculum ruminis DSM 2154.</title>
        <authorList>
            <person name="Lucas S."/>
            <person name="Copeland A."/>
            <person name="Lapidus A."/>
            <person name="Cheng J.-F."/>
            <person name="Goodwin L."/>
            <person name="Pitluck S."/>
            <person name="Lu M."/>
            <person name="Detter J.C."/>
            <person name="Han C."/>
            <person name="Tapia R."/>
            <person name="Land M."/>
            <person name="Hauser L."/>
            <person name="Kyrpides N."/>
            <person name="Ivanova N."/>
            <person name="Mikhailova N."/>
            <person name="Pagani I."/>
            <person name="Stams A.J.M."/>
            <person name="Plugge C.M."/>
            <person name="Muyzer G."/>
            <person name="Kuever J."/>
            <person name="Parshina S.N."/>
            <person name="Ivanova A.E."/>
            <person name="Nazina T.N."/>
            <person name="Brambilla E."/>
            <person name="Spring S."/>
            <person name="Klenk H.-P."/>
            <person name="Woyke T."/>
        </authorList>
    </citation>
    <scope>NUCLEOTIDE SEQUENCE [LARGE SCALE GENOMIC DNA]</scope>
    <source>
        <strain evidence="3">ATCC 23193 / DSM 2154 / NCIB 8452 / DL</strain>
    </source>
</reference>
<dbReference type="AlphaFoldDB" id="F6DVF2"/>
<evidence type="ECO:0000313" key="2">
    <source>
        <dbReference type="EMBL" id="AEG60305.1"/>
    </source>
</evidence>
<evidence type="ECO:0000256" key="1">
    <source>
        <dbReference type="SAM" id="Phobius"/>
    </source>
</evidence>
<dbReference type="RefSeq" id="WP_013842067.1">
    <property type="nucleotide sequence ID" value="NC_015589.1"/>
</dbReference>